<organism evidence="6 7">
    <name type="scientific">Chitinophaga rupis</name>
    <dbReference type="NCBI Taxonomy" id="573321"/>
    <lineage>
        <taxon>Bacteria</taxon>
        <taxon>Pseudomonadati</taxon>
        <taxon>Bacteroidota</taxon>
        <taxon>Chitinophagia</taxon>
        <taxon>Chitinophagales</taxon>
        <taxon>Chitinophagaceae</taxon>
        <taxon>Chitinophaga</taxon>
    </lineage>
</organism>
<keyword evidence="4" id="KW-0804">Transcription</keyword>
<dbReference type="Pfam" id="PF08281">
    <property type="entry name" value="Sigma70_r4_2"/>
    <property type="match status" value="1"/>
</dbReference>
<dbReference type="PANTHER" id="PTHR43133">
    <property type="entry name" value="RNA POLYMERASE ECF-TYPE SIGMA FACTO"/>
    <property type="match status" value="1"/>
</dbReference>
<evidence type="ECO:0000256" key="3">
    <source>
        <dbReference type="ARBA" id="ARBA00023082"/>
    </source>
</evidence>
<reference evidence="6 7" key="1">
    <citation type="submission" date="2016-10" db="EMBL/GenBank/DDBJ databases">
        <authorList>
            <person name="de Groot N.N."/>
        </authorList>
    </citation>
    <scope>NUCLEOTIDE SEQUENCE [LARGE SCALE GENOMIC DNA]</scope>
    <source>
        <strain evidence="6 7">DSM 21039</strain>
    </source>
</reference>
<dbReference type="EMBL" id="FOBB01000001">
    <property type="protein sequence ID" value="SEL04618.1"/>
    <property type="molecule type" value="Genomic_DNA"/>
</dbReference>
<dbReference type="AlphaFoldDB" id="A0A1H7M0V1"/>
<sequence>MQGENHLIWWNAFKQGDWSAYTSLYEAFYTPLNNYGAKFTADADLVQDAIHDLFVQLWTSRQNLGMPASVKNYLYKSLRTLLFRRIQSQAKVVNLDGAASSNGFHVTFKQEQTHKVEEQELRMQVAAMVSQLSDRQQEIVFLRFYEGASYDEIADIMGISTNSAYKLLYKALDSLQQILNKRSFALLCSLLLQGEIFFKNFLKTEG</sequence>
<keyword evidence="3" id="KW-0731">Sigma factor</keyword>
<gene>
    <name evidence="6" type="ORF">SAMN04488505_1011374</name>
</gene>
<evidence type="ECO:0000259" key="5">
    <source>
        <dbReference type="Pfam" id="PF08281"/>
    </source>
</evidence>
<accession>A0A1H7M0V1</accession>
<evidence type="ECO:0000313" key="6">
    <source>
        <dbReference type="EMBL" id="SEL04618.1"/>
    </source>
</evidence>
<dbReference type="Gene3D" id="1.10.1740.10">
    <property type="match status" value="1"/>
</dbReference>
<dbReference type="InterPro" id="IPR013324">
    <property type="entry name" value="RNA_pol_sigma_r3/r4-like"/>
</dbReference>
<dbReference type="RefSeq" id="WP_089907893.1">
    <property type="nucleotide sequence ID" value="NZ_FOBB01000001.1"/>
</dbReference>
<keyword evidence="7" id="KW-1185">Reference proteome</keyword>
<dbReference type="NCBIfam" id="TIGR02937">
    <property type="entry name" value="sigma70-ECF"/>
    <property type="match status" value="1"/>
</dbReference>
<comment type="similarity">
    <text evidence="1">Belongs to the sigma-70 factor family. ECF subfamily.</text>
</comment>
<dbReference type="GO" id="GO:0003677">
    <property type="term" value="F:DNA binding"/>
    <property type="evidence" value="ECO:0007669"/>
    <property type="project" value="InterPro"/>
</dbReference>
<dbReference type="InterPro" id="IPR013249">
    <property type="entry name" value="RNA_pol_sigma70_r4_t2"/>
</dbReference>
<evidence type="ECO:0000256" key="2">
    <source>
        <dbReference type="ARBA" id="ARBA00023015"/>
    </source>
</evidence>
<dbReference type="SUPFAM" id="SSF88659">
    <property type="entry name" value="Sigma3 and sigma4 domains of RNA polymerase sigma factors"/>
    <property type="match status" value="1"/>
</dbReference>
<evidence type="ECO:0000256" key="1">
    <source>
        <dbReference type="ARBA" id="ARBA00010641"/>
    </source>
</evidence>
<dbReference type="STRING" id="573321.SAMN04488505_1011374"/>
<dbReference type="InterPro" id="IPR039425">
    <property type="entry name" value="RNA_pol_sigma-70-like"/>
</dbReference>
<evidence type="ECO:0000313" key="7">
    <source>
        <dbReference type="Proteomes" id="UP000198984"/>
    </source>
</evidence>
<proteinExistence type="inferred from homology"/>
<dbReference type="OrthoDB" id="9150024at2"/>
<dbReference type="InterPro" id="IPR036388">
    <property type="entry name" value="WH-like_DNA-bd_sf"/>
</dbReference>
<dbReference type="Proteomes" id="UP000198984">
    <property type="component" value="Unassembled WGS sequence"/>
</dbReference>
<protein>
    <submittedName>
        <fullName evidence="6">RNA polymerase sigma factor, sigma-70 family</fullName>
    </submittedName>
</protein>
<dbReference type="PANTHER" id="PTHR43133:SF46">
    <property type="entry name" value="RNA POLYMERASE SIGMA-70 FACTOR ECF SUBFAMILY"/>
    <property type="match status" value="1"/>
</dbReference>
<dbReference type="CDD" id="cd06171">
    <property type="entry name" value="Sigma70_r4"/>
    <property type="match status" value="1"/>
</dbReference>
<dbReference type="InterPro" id="IPR014284">
    <property type="entry name" value="RNA_pol_sigma-70_dom"/>
</dbReference>
<keyword evidence="2" id="KW-0805">Transcription regulation</keyword>
<dbReference type="InterPro" id="IPR013325">
    <property type="entry name" value="RNA_pol_sigma_r2"/>
</dbReference>
<dbReference type="Gene3D" id="1.10.10.10">
    <property type="entry name" value="Winged helix-like DNA-binding domain superfamily/Winged helix DNA-binding domain"/>
    <property type="match status" value="1"/>
</dbReference>
<evidence type="ECO:0000256" key="4">
    <source>
        <dbReference type="ARBA" id="ARBA00023163"/>
    </source>
</evidence>
<name>A0A1H7M0V1_9BACT</name>
<dbReference type="SUPFAM" id="SSF88946">
    <property type="entry name" value="Sigma2 domain of RNA polymerase sigma factors"/>
    <property type="match status" value="1"/>
</dbReference>
<dbReference type="GO" id="GO:0006352">
    <property type="term" value="P:DNA-templated transcription initiation"/>
    <property type="evidence" value="ECO:0007669"/>
    <property type="project" value="InterPro"/>
</dbReference>
<dbReference type="GO" id="GO:0016987">
    <property type="term" value="F:sigma factor activity"/>
    <property type="evidence" value="ECO:0007669"/>
    <property type="project" value="UniProtKB-KW"/>
</dbReference>
<feature type="domain" description="RNA polymerase sigma factor 70 region 4 type 2" evidence="5">
    <location>
        <begin position="123"/>
        <end position="173"/>
    </location>
</feature>